<dbReference type="GeneID" id="71992436"/>
<keyword evidence="2" id="KW-1185">Reference proteome</keyword>
<protein>
    <submittedName>
        <fullName evidence="1">Uncharacterized protein</fullName>
    </submittedName>
</protein>
<dbReference type="EMBL" id="CP090173">
    <property type="protein sequence ID" value="UJO23549.1"/>
    <property type="molecule type" value="Genomic_DNA"/>
</dbReference>
<dbReference type="RefSeq" id="XP_047767915.1">
    <property type="nucleotide sequence ID" value="XM_047911706.1"/>
</dbReference>
<dbReference type="OrthoDB" id="3646601at2759"/>
<sequence length="81" mass="8760">MSRPDLPDYSLQGLLDNLKLYANNASRLAVATGGQNSLKKRSLLDLPAEIWSKIGGHAIEAEDDYCPRAAALKARSSYIVG</sequence>
<dbReference type="KEGG" id="ffu:CLAFUR5_12558"/>
<dbReference type="AlphaFoldDB" id="A0A9Q8PJ13"/>
<proteinExistence type="predicted"/>
<evidence type="ECO:0000313" key="1">
    <source>
        <dbReference type="EMBL" id="UJO23549.1"/>
    </source>
</evidence>
<name>A0A9Q8PJ13_PASFU</name>
<reference evidence="1" key="2">
    <citation type="journal article" date="2022" name="Microb. Genom.">
        <title>A chromosome-scale genome assembly of the tomato pathogen Cladosporium fulvum reveals a compartmentalized genome architecture and the presence of a dispensable chromosome.</title>
        <authorList>
            <person name="Zaccaron A.Z."/>
            <person name="Chen L.H."/>
            <person name="Samaras A."/>
            <person name="Stergiopoulos I."/>
        </authorList>
    </citation>
    <scope>NUCLEOTIDE SEQUENCE</scope>
    <source>
        <strain evidence="1">Race5_Kim</strain>
    </source>
</reference>
<gene>
    <name evidence="1" type="ORF">CLAFUR5_12558</name>
</gene>
<dbReference type="Proteomes" id="UP000756132">
    <property type="component" value="Chromosome 11"/>
</dbReference>
<reference evidence="1" key="1">
    <citation type="submission" date="2021-12" db="EMBL/GenBank/DDBJ databases">
        <authorList>
            <person name="Zaccaron A."/>
            <person name="Stergiopoulos I."/>
        </authorList>
    </citation>
    <scope>NUCLEOTIDE SEQUENCE</scope>
    <source>
        <strain evidence="1">Race5_Kim</strain>
    </source>
</reference>
<organism evidence="1 2">
    <name type="scientific">Passalora fulva</name>
    <name type="common">Tomato leaf mold</name>
    <name type="synonym">Cladosporium fulvum</name>
    <dbReference type="NCBI Taxonomy" id="5499"/>
    <lineage>
        <taxon>Eukaryota</taxon>
        <taxon>Fungi</taxon>
        <taxon>Dikarya</taxon>
        <taxon>Ascomycota</taxon>
        <taxon>Pezizomycotina</taxon>
        <taxon>Dothideomycetes</taxon>
        <taxon>Dothideomycetidae</taxon>
        <taxon>Mycosphaerellales</taxon>
        <taxon>Mycosphaerellaceae</taxon>
        <taxon>Fulvia</taxon>
    </lineage>
</organism>
<evidence type="ECO:0000313" key="2">
    <source>
        <dbReference type="Proteomes" id="UP000756132"/>
    </source>
</evidence>
<accession>A0A9Q8PJ13</accession>